<dbReference type="Gene3D" id="1.10.3230.30">
    <property type="entry name" value="Phage gp6-like head-tail connector protein"/>
    <property type="match status" value="1"/>
</dbReference>
<keyword evidence="2" id="KW-1185">Reference proteome</keyword>
<evidence type="ECO:0008006" key="3">
    <source>
        <dbReference type="Google" id="ProtNLM"/>
    </source>
</evidence>
<gene>
    <name evidence="1" type="ORF">GCT13_13270</name>
</gene>
<organism evidence="1 2">
    <name type="scientific">Paraburkholderia franconis</name>
    <dbReference type="NCBI Taxonomy" id="2654983"/>
    <lineage>
        <taxon>Bacteria</taxon>
        <taxon>Pseudomonadati</taxon>
        <taxon>Pseudomonadota</taxon>
        <taxon>Betaproteobacteria</taxon>
        <taxon>Burkholderiales</taxon>
        <taxon>Burkholderiaceae</taxon>
        <taxon>Paraburkholderia</taxon>
    </lineage>
</organism>
<dbReference type="RefSeq" id="WP_152758632.1">
    <property type="nucleotide sequence ID" value="NZ_WHNP01000010.1"/>
</dbReference>
<dbReference type="AlphaFoldDB" id="A0A7X1TFY1"/>
<accession>A0A7X1TFY1</accession>
<dbReference type="EMBL" id="WHNP01000010">
    <property type="protein sequence ID" value="MPW17880.1"/>
    <property type="molecule type" value="Genomic_DNA"/>
</dbReference>
<reference evidence="1 2" key="1">
    <citation type="submission" date="2019-10" db="EMBL/GenBank/DDBJ databases">
        <title>Paraburkholderia sp. isolated from nodules of Mimosa pudica from Brazilian Atlantic Forest soils.</title>
        <authorList>
            <person name="Paulitsch F."/>
            <person name="Hungria M."/>
            <person name="Dall'Agnol R."/>
        </authorList>
    </citation>
    <scope>NUCLEOTIDE SEQUENCE [LARGE SCALE GENOMIC DNA]</scope>
    <source>
        <strain evidence="1 2">CNPSo 3157</strain>
    </source>
</reference>
<dbReference type="Proteomes" id="UP000484381">
    <property type="component" value="Unassembled WGS sequence"/>
</dbReference>
<sequence>MGAVLVEYLDDMEPLTYEDVAAQARIDASDESSFITSIIIPGARQAAETKSGAAIRKGRYTERLPAFPVGDFPLSIGQVTEVESVSWRSASGETATLDPSSYEVIQVGRETRLAPLGSQWPRAAAVTFTYQAGTDLDKFPSVRAWMLLAAAWFYDNRELFLIAQTRQAVMEMPTGFADALLHPITVPPRF</sequence>
<evidence type="ECO:0000313" key="1">
    <source>
        <dbReference type="EMBL" id="MPW17880.1"/>
    </source>
</evidence>
<dbReference type="CDD" id="cd08054">
    <property type="entry name" value="gp6"/>
    <property type="match status" value="1"/>
</dbReference>
<evidence type="ECO:0000313" key="2">
    <source>
        <dbReference type="Proteomes" id="UP000484381"/>
    </source>
</evidence>
<name>A0A7X1TFY1_9BURK</name>
<comment type="caution">
    <text evidence="1">The sequence shown here is derived from an EMBL/GenBank/DDBJ whole genome shotgun (WGS) entry which is preliminary data.</text>
</comment>
<proteinExistence type="predicted"/>
<protein>
    <recommendedName>
        <fullName evidence="3">Phage gp6-like head-tail connector protein</fullName>
    </recommendedName>
</protein>